<gene>
    <name evidence="1" type="ORF">HPB52_002681</name>
</gene>
<evidence type="ECO:0000313" key="1">
    <source>
        <dbReference type="EMBL" id="KAH7982032.1"/>
    </source>
</evidence>
<protein>
    <submittedName>
        <fullName evidence="1">Uncharacterized protein</fullName>
    </submittedName>
</protein>
<organism evidence="1 2">
    <name type="scientific">Rhipicephalus sanguineus</name>
    <name type="common">Brown dog tick</name>
    <name type="synonym">Ixodes sanguineus</name>
    <dbReference type="NCBI Taxonomy" id="34632"/>
    <lineage>
        <taxon>Eukaryota</taxon>
        <taxon>Metazoa</taxon>
        <taxon>Ecdysozoa</taxon>
        <taxon>Arthropoda</taxon>
        <taxon>Chelicerata</taxon>
        <taxon>Arachnida</taxon>
        <taxon>Acari</taxon>
        <taxon>Parasitiformes</taxon>
        <taxon>Ixodida</taxon>
        <taxon>Ixodoidea</taxon>
        <taxon>Ixodidae</taxon>
        <taxon>Rhipicephalinae</taxon>
        <taxon>Rhipicephalus</taxon>
        <taxon>Rhipicephalus</taxon>
    </lineage>
</organism>
<keyword evidence="2" id="KW-1185">Reference proteome</keyword>
<reference evidence="1" key="1">
    <citation type="journal article" date="2020" name="Cell">
        <title>Large-Scale Comparative Analyses of Tick Genomes Elucidate Their Genetic Diversity and Vector Capacities.</title>
        <authorList>
            <consortium name="Tick Genome and Microbiome Consortium (TIGMIC)"/>
            <person name="Jia N."/>
            <person name="Wang J."/>
            <person name="Shi W."/>
            <person name="Du L."/>
            <person name="Sun Y."/>
            <person name="Zhan W."/>
            <person name="Jiang J.F."/>
            <person name="Wang Q."/>
            <person name="Zhang B."/>
            <person name="Ji P."/>
            <person name="Bell-Sakyi L."/>
            <person name="Cui X.M."/>
            <person name="Yuan T.T."/>
            <person name="Jiang B.G."/>
            <person name="Yang W.F."/>
            <person name="Lam T.T."/>
            <person name="Chang Q.C."/>
            <person name="Ding S.J."/>
            <person name="Wang X.J."/>
            <person name="Zhu J.G."/>
            <person name="Ruan X.D."/>
            <person name="Zhao L."/>
            <person name="Wei J.T."/>
            <person name="Ye R.Z."/>
            <person name="Que T.C."/>
            <person name="Du C.H."/>
            <person name="Zhou Y.H."/>
            <person name="Cheng J.X."/>
            <person name="Dai P.F."/>
            <person name="Guo W.B."/>
            <person name="Han X.H."/>
            <person name="Huang E.J."/>
            <person name="Li L.F."/>
            <person name="Wei W."/>
            <person name="Gao Y.C."/>
            <person name="Liu J.Z."/>
            <person name="Shao H.Z."/>
            <person name="Wang X."/>
            <person name="Wang C.C."/>
            <person name="Yang T.C."/>
            <person name="Huo Q.B."/>
            <person name="Li W."/>
            <person name="Chen H.Y."/>
            <person name="Chen S.E."/>
            <person name="Zhou L.G."/>
            <person name="Ni X.B."/>
            <person name="Tian J.H."/>
            <person name="Sheng Y."/>
            <person name="Liu T."/>
            <person name="Pan Y.S."/>
            <person name="Xia L.Y."/>
            <person name="Li J."/>
            <person name="Zhao F."/>
            <person name="Cao W.C."/>
        </authorList>
    </citation>
    <scope>NUCLEOTIDE SEQUENCE</scope>
    <source>
        <strain evidence="1">Rsan-2018</strain>
    </source>
</reference>
<name>A0A9D4QFR3_RHISA</name>
<sequence length="75" mass="7878">MPRAGGGSTKGEEDLLLAGWDPGVRVDVTAPQHLNRPDGANPGTLGPHFTVGGRIAWNINLFIAYKRAAINRGAS</sequence>
<proteinExistence type="predicted"/>
<dbReference type="Proteomes" id="UP000821837">
    <property type="component" value="Chromosome 1"/>
</dbReference>
<reference evidence="1" key="2">
    <citation type="submission" date="2021-09" db="EMBL/GenBank/DDBJ databases">
        <authorList>
            <person name="Jia N."/>
            <person name="Wang J."/>
            <person name="Shi W."/>
            <person name="Du L."/>
            <person name="Sun Y."/>
            <person name="Zhan W."/>
            <person name="Jiang J."/>
            <person name="Wang Q."/>
            <person name="Zhang B."/>
            <person name="Ji P."/>
            <person name="Sakyi L.B."/>
            <person name="Cui X."/>
            <person name="Yuan T."/>
            <person name="Jiang B."/>
            <person name="Yang W."/>
            <person name="Lam T.T.-Y."/>
            <person name="Chang Q."/>
            <person name="Ding S."/>
            <person name="Wang X."/>
            <person name="Zhu J."/>
            <person name="Ruan X."/>
            <person name="Zhao L."/>
            <person name="Wei J."/>
            <person name="Que T."/>
            <person name="Du C."/>
            <person name="Cheng J."/>
            <person name="Dai P."/>
            <person name="Han X."/>
            <person name="Huang E."/>
            <person name="Gao Y."/>
            <person name="Liu J."/>
            <person name="Shao H."/>
            <person name="Ye R."/>
            <person name="Li L."/>
            <person name="Wei W."/>
            <person name="Wang X."/>
            <person name="Wang C."/>
            <person name="Huo Q."/>
            <person name="Li W."/>
            <person name="Guo W."/>
            <person name="Chen H."/>
            <person name="Chen S."/>
            <person name="Zhou L."/>
            <person name="Zhou L."/>
            <person name="Ni X."/>
            <person name="Tian J."/>
            <person name="Zhou Y."/>
            <person name="Sheng Y."/>
            <person name="Liu T."/>
            <person name="Pan Y."/>
            <person name="Xia L."/>
            <person name="Li J."/>
            <person name="Zhao F."/>
            <person name="Cao W."/>
        </authorList>
    </citation>
    <scope>NUCLEOTIDE SEQUENCE</scope>
    <source>
        <strain evidence="1">Rsan-2018</strain>
        <tissue evidence="1">Larvae</tissue>
    </source>
</reference>
<evidence type="ECO:0000313" key="2">
    <source>
        <dbReference type="Proteomes" id="UP000821837"/>
    </source>
</evidence>
<comment type="caution">
    <text evidence="1">The sequence shown here is derived from an EMBL/GenBank/DDBJ whole genome shotgun (WGS) entry which is preliminary data.</text>
</comment>
<accession>A0A9D4QFR3</accession>
<dbReference type="AlphaFoldDB" id="A0A9D4QFR3"/>
<dbReference type="EMBL" id="JABSTV010001245">
    <property type="protein sequence ID" value="KAH7982032.1"/>
    <property type="molecule type" value="Genomic_DNA"/>
</dbReference>